<protein>
    <submittedName>
        <fullName evidence="1">Zinc finger BED domain-containing protein 5-like</fullName>
    </submittedName>
</protein>
<name>A0AAV1Q2T7_SCOSC</name>
<dbReference type="EMBL" id="CAWUFR010000373">
    <property type="protein sequence ID" value="CAK6976891.1"/>
    <property type="molecule type" value="Genomic_DNA"/>
</dbReference>
<reference evidence="1 2" key="1">
    <citation type="submission" date="2024-01" db="EMBL/GenBank/DDBJ databases">
        <authorList>
            <person name="Alioto T."/>
            <person name="Alioto T."/>
            <person name="Gomez Garrido J."/>
        </authorList>
    </citation>
    <scope>NUCLEOTIDE SEQUENCE [LARGE SCALE GENOMIC DNA]</scope>
</reference>
<organism evidence="1 2">
    <name type="scientific">Scomber scombrus</name>
    <name type="common">Atlantic mackerel</name>
    <name type="synonym">Scomber vernalis</name>
    <dbReference type="NCBI Taxonomy" id="13677"/>
    <lineage>
        <taxon>Eukaryota</taxon>
        <taxon>Metazoa</taxon>
        <taxon>Chordata</taxon>
        <taxon>Craniata</taxon>
        <taxon>Vertebrata</taxon>
        <taxon>Euteleostomi</taxon>
        <taxon>Actinopterygii</taxon>
        <taxon>Neopterygii</taxon>
        <taxon>Teleostei</taxon>
        <taxon>Neoteleostei</taxon>
        <taxon>Acanthomorphata</taxon>
        <taxon>Pelagiaria</taxon>
        <taxon>Scombriformes</taxon>
        <taxon>Scombridae</taxon>
        <taxon>Scomber</taxon>
    </lineage>
</organism>
<accession>A0AAV1Q2T7</accession>
<feature type="non-terminal residue" evidence="1">
    <location>
        <position position="68"/>
    </location>
</feature>
<evidence type="ECO:0000313" key="1">
    <source>
        <dbReference type="EMBL" id="CAK6976891.1"/>
    </source>
</evidence>
<sequence length="68" mass="7894">MCDEVNGFIKRVKLWERRCEDGAVSCFLLLDAHLTTTDVDRSLVVKMVDADFNQYFHDIEAKSENIEL</sequence>
<comment type="caution">
    <text evidence="1">The sequence shown here is derived from an EMBL/GenBank/DDBJ whole genome shotgun (WGS) entry which is preliminary data.</text>
</comment>
<evidence type="ECO:0000313" key="2">
    <source>
        <dbReference type="Proteomes" id="UP001314229"/>
    </source>
</evidence>
<proteinExistence type="predicted"/>
<dbReference type="AlphaFoldDB" id="A0AAV1Q2T7"/>
<gene>
    <name evidence="1" type="ORF">FSCOSCO3_A019133</name>
</gene>
<keyword evidence="2" id="KW-1185">Reference proteome</keyword>
<dbReference type="Proteomes" id="UP001314229">
    <property type="component" value="Unassembled WGS sequence"/>
</dbReference>